<evidence type="ECO:0000313" key="1">
    <source>
        <dbReference type="EMBL" id="RQD76214.1"/>
    </source>
</evidence>
<evidence type="ECO:0000313" key="2">
    <source>
        <dbReference type="Proteomes" id="UP000285138"/>
    </source>
</evidence>
<dbReference type="Proteomes" id="UP000285138">
    <property type="component" value="Unassembled WGS sequence"/>
</dbReference>
<reference evidence="1 2" key="1">
    <citation type="submission" date="2018-08" db="EMBL/GenBank/DDBJ databases">
        <title>The metabolism and importance of syntrophic acetate oxidation coupled to methane or sulfide production in haloalkaline environments.</title>
        <authorList>
            <person name="Timmers P.H.A."/>
            <person name="Vavourakis C.D."/>
            <person name="Sorokin D.Y."/>
            <person name="Sinninghe Damste J.S."/>
            <person name="Muyzer G."/>
            <person name="Stams A.J.M."/>
            <person name="Plugge C.M."/>
        </authorList>
    </citation>
    <scope>NUCLEOTIDE SEQUENCE [LARGE SCALE GENOMIC DNA]</scope>
    <source>
        <strain evidence="1">MSAO_Bac1</strain>
    </source>
</reference>
<sequence length="300" mass="33630">MKRVVSVSLGSSKRNHQVEIDVLGERFIIERLGTDGDMKAMVKMIRDLDGKVDAFGLGGMDLFIFAGTRRYILRDALKVASAAQVTPLVDGSGLKNTLERRVINYLRENTDLLSSQVRVLMVCAMDRFGMAQALVESGCKLILGDFVFVLGLPLPLYSLKSLEILARLAVPIVRNFPFEYLYPTGKKQEETTPRYGKYFHSADIIAGDFHFIRRYMPSRLEGKSIITNTVTSDDVELLKEKGVKYLVTTTPELKGRSFGTNVMEAMLVAVSGKKEELTSDEYNSLLSKIDFKPRVELLNK</sequence>
<dbReference type="AlphaFoldDB" id="A0A424YF20"/>
<comment type="caution">
    <text evidence="1">The sequence shown here is derived from an EMBL/GenBank/DDBJ whole genome shotgun (WGS) entry which is preliminary data.</text>
</comment>
<accession>A0A424YF20</accession>
<proteinExistence type="predicted"/>
<name>A0A424YF20_9FIRM</name>
<gene>
    <name evidence="1" type="ORF">D5R97_04765</name>
</gene>
<dbReference type="EMBL" id="QZAA01000129">
    <property type="protein sequence ID" value="RQD76214.1"/>
    <property type="molecule type" value="Genomic_DNA"/>
</dbReference>
<organism evidence="1 2">
    <name type="scientific">Candidatus Syntrophonatronum acetioxidans</name>
    <dbReference type="NCBI Taxonomy" id="1795816"/>
    <lineage>
        <taxon>Bacteria</taxon>
        <taxon>Bacillati</taxon>
        <taxon>Bacillota</taxon>
        <taxon>Clostridia</taxon>
        <taxon>Eubacteriales</taxon>
        <taxon>Syntrophomonadaceae</taxon>
        <taxon>Candidatus Syntrophonatronum</taxon>
    </lineage>
</organism>
<protein>
    <submittedName>
        <fullName evidence="1">Quinate 5-dehydrogenase</fullName>
    </submittedName>
</protein>